<dbReference type="RefSeq" id="WP_238343868.1">
    <property type="nucleotide sequence ID" value="NZ_CP110885.1"/>
</dbReference>
<evidence type="ECO:0000313" key="1">
    <source>
        <dbReference type="EMBL" id="WLH07477.1"/>
    </source>
</evidence>
<dbReference type="Proteomes" id="UP001236748">
    <property type="component" value="Chromosome"/>
</dbReference>
<reference evidence="1 2" key="1">
    <citation type="submission" date="2023-02" db="EMBL/GenBank/DDBJ databases">
        <title>Evolution of Hrp T3SS in non-pathogenic Pseudomonas fluorescens.</title>
        <authorList>
            <person name="Liao K."/>
            <person name="Wei H."/>
            <person name="Gu Y."/>
        </authorList>
    </citation>
    <scope>NUCLEOTIDE SEQUENCE [LARGE SCALE GENOMIC DNA]</scope>
    <source>
        <strain evidence="1 2">FP2043</strain>
    </source>
</reference>
<name>A0ABY9FVW4_9PSED</name>
<dbReference type="Pfam" id="PF19619">
    <property type="entry name" value="DUF6124"/>
    <property type="match status" value="1"/>
</dbReference>
<evidence type="ECO:0000313" key="2">
    <source>
        <dbReference type="Proteomes" id="UP001236748"/>
    </source>
</evidence>
<protein>
    <submittedName>
        <fullName evidence="1">DUF6124 family protein</fullName>
    </submittedName>
</protein>
<sequence>MNNSTPNSPLRNSDQPDPVDFFTLRPNIDTLSLLAHACETAASLNVMSADLARDLESSHRNVALAIQQLAVLAELLVNRALDNLDPPYGIQRHPVAPVE</sequence>
<proteinExistence type="predicted"/>
<accession>A0ABY9FVW4</accession>
<keyword evidence="2" id="KW-1185">Reference proteome</keyword>
<dbReference type="EMBL" id="CP117450">
    <property type="protein sequence ID" value="WLH07477.1"/>
    <property type="molecule type" value="Genomic_DNA"/>
</dbReference>
<gene>
    <name evidence="1" type="ORF">PSH67_02100</name>
</gene>
<organism evidence="1 2">
    <name type="scientific">Pseudomonas lurida</name>
    <dbReference type="NCBI Taxonomy" id="244566"/>
    <lineage>
        <taxon>Bacteria</taxon>
        <taxon>Pseudomonadati</taxon>
        <taxon>Pseudomonadota</taxon>
        <taxon>Gammaproteobacteria</taxon>
        <taxon>Pseudomonadales</taxon>
        <taxon>Pseudomonadaceae</taxon>
        <taxon>Pseudomonas</taxon>
    </lineage>
</organism>